<dbReference type="PANTHER" id="PTHR46401:SF2">
    <property type="entry name" value="GLYCOSYLTRANSFERASE WBBK-RELATED"/>
    <property type="match status" value="1"/>
</dbReference>
<reference evidence="4 6" key="1">
    <citation type="submission" date="2012-11" db="EMBL/GenBank/DDBJ databases">
        <title>Whole genome sequence of Acetobacter cibinongensis 4H-1.</title>
        <authorList>
            <person name="Azuma Y."/>
            <person name="Higashiura N."/>
            <person name="Hirakawa H."/>
            <person name="Matsushita K."/>
        </authorList>
    </citation>
    <scope>NUCLEOTIDE SEQUENCE [LARGE SCALE GENOMIC DNA]</scope>
    <source>
        <strain evidence="4 6">4H-1</strain>
    </source>
</reference>
<dbReference type="InterPro" id="IPR028992">
    <property type="entry name" value="Hedgehog/Intein_dom"/>
</dbReference>
<comment type="caution">
    <text evidence="4">The sequence shown here is derived from an EMBL/GenBank/DDBJ whole genome shotgun (WGS) entry which is preliminary data.</text>
</comment>
<dbReference type="EMBL" id="BJVU01000011">
    <property type="protein sequence ID" value="GEL59684.1"/>
    <property type="molecule type" value="Genomic_DNA"/>
</dbReference>
<dbReference type="SUPFAM" id="SSF53756">
    <property type="entry name" value="UDP-Glycosyltransferase/glycogen phosphorylase"/>
    <property type="match status" value="1"/>
</dbReference>
<dbReference type="GO" id="GO:0009103">
    <property type="term" value="P:lipopolysaccharide biosynthetic process"/>
    <property type="evidence" value="ECO:0007669"/>
    <property type="project" value="TreeGrafter"/>
</dbReference>
<name>A0A0D6N6U6_9PROT</name>
<dbReference type="STRING" id="1231339.Abci_019_024"/>
<proteinExistence type="predicted"/>
<feature type="domain" description="Hedgehog/Intein (Hint)" evidence="3">
    <location>
        <begin position="630"/>
        <end position="765"/>
    </location>
</feature>
<dbReference type="Proteomes" id="UP000032671">
    <property type="component" value="Unassembled WGS sequence"/>
</dbReference>
<dbReference type="Pfam" id="PF13403">
    <property type="entry name" value="Hint_2"/>
    <property type="match status" value="1"/>
</dbReference>
<evidence type="ECO:0000313" key="6">
    <source>
        <dbReference type="Proteomes" id="UP000032671"/>
    </source>
</evidence>
<dbReference type="SUPFAM" id="SSF51294">
    <property type="entry name" value="Hedgehog/intein (Hint) domain"/>
    <property type="match status" value="1"/>
</dbReference>
<evidence type="ECO:0000313" key="7">
    <source>
        <dbReference type="Proteomes" id="UP000321891"/>
    </source>
</evidence>
<feature type="region of interest" description="Disordered" evidence="2">
    <location>
        <begin position="1069"/>
        <end position="1095"/>
    </location>
</feature>
<keyword evidence="1" id="KW-0808">Transferase</keyword>
<accession>A0A6N3SRJ2</accession>
<reference evidence="5 7" key="2">
    <citation type="submission" date="2019-07" db="EMBL/GenBank/DDBJ databases">
        <title>Whole genome shotgun sequence of Acetobacter cibinongensis NBRC 16605.</title>
        <authorList>
            <person name="Hosoyama A."/>
            <person name="Uohara A."/>
            <person name="Ohji S."/>
            <person name="Ichikawa N."/>
        </authorList>
    </citation>
    <scope>NUCLEOTIDE SEQUENCE [LARGE SCALE GENOMIC DNA]</scope>
    <source>
        <strain evidence="5 7">NBRC 16605</strain>
    </source>
</reference>
<gene>
    <name evidence="4" type="ORF">Abci_019_024</name>
    <name evidence="5" type="ORF">ACI01nite_22860</name>
</gene>
<dbReference type="InterPro" id="IPR036844">
    <property type="entry name" value="Hint_dom_sf"/>
</dbReference>
<keyword evidence="7" id="KW-1185">Reference proteome</keyword>
<evidence type="ECO:0000256" key="1">
    <source>
        <dbReference type="ARBA" id="ARBA00022679"/>
    </source>
</evidence>
<protein>
    <submittedName>
        <fullName evidence="4">Outer membrane protein</fullName>
    </submittedName>
</protein>
<dbReference type="InterPro" id="IPR012332">
    <property type="entry name" value="Autotransporter_pectin_lyase_C"/>
</dbReference>
<organism evidence="4 6">
    <name type="scientific">Acetobacter cibinongensis</name>
    <dbReference type="NCBI Taxonomy" id="146475"/>
    <lineage>
        <taxon>Bacteria</taxon>
        <taxon>Pseudomonadati</taxon>
        <taxon>Pseudomonadota</taxon>
        <taxon>Alphaproteobacteria</taxon>
        <taxon>Acetobacterales</taxon>
        <taxon>Acetobacteraceae</taxon>
        <taxon>Acetobacter</taxon>
    </lineage>
</organism>
<evidence type="ECO:0000259" key="3">
    <source>
        <dbReference type="Pfam" id="PF13403"/>
    </source>
</evidence>
<dbReference type="Gene3D" id="2.170.16.10">
    <property type="entry name" value="Hedgehog/Intein (Hint) domain"/>
    <property type="match status" value="1"/>
</dbReference>
<evidence type="ECO:0000313" key="5">
    <source>
        <dbReference type="EMBL" id="GEL59684.1"/>
    </source>
</evidence>
<dbReference type="CDD" id="cd03801">
    <property type="entry name" value="GT4_PimA-like"/>
    <property type="match status" value="1"/>
</dbReference>
<dbReference type="Proteomes" id="UP000321891">
    <property type="component" value="Unassembled WGS sequence"/>
</dbReference>
<sequence>MTTSASTVTVSSGQNVSGLVVGVNQTLVVQAGGVATSTQIDPTSAWAQVDDETTSTPTEAVYGSSIGTQINDGEQDVYANGHSLSAVVGEDGTLWVSGGGFASNSIVQNGGSLWLGNDEGNPTPQSGAASGTQVSVETGGQVYAGESATLAGGTIASGGIVMLTHNTTVASDITVQNGGVLLVESGASASHIHLDSGGFLFTKPGAVLGADTSATPGYLLTDDDNNVVSAGTSAYRLVFSNLPSGGDGFLDLLVTSGGRVENIEANTGLTGQITIEDYGTLGTLSNTVSNGYGGNVFLNIGSGGVLSGGVTGRSLSSNTWSPAVQIQTESGAILSGVTLTSSVQAFLGSGTVISGSLQLTDTAQIRGGVISHAQQLNVLNSVIANTTIEQCGYNSFANAVISNCVISNNSTFFLESEIGSNLQSAAFTSNTVTNTKIGLADSSTTLAYNHFYGSNTSVETYTNVVCATNLHNNVYEDGATLTLGGPQAKTADDTFINAGSVSLTNSAHASRENLQNTSIFIADGAQVDTLVLSGATVTVTQSGSLSNTEITSGSTLAFGNGTLTNVSIDVGAILLPEYGSPSIQGDNLVFTDWTGTATSTLHINGAGKEYQLAVWGDEEDGEYVVEDGTPCYCRGTLISTATGQRPVETLAIGDKVATLHNGLRPIKWIGRRAYSGQFAAGNKDVLPVVIRAGALGQGLPEQDLSVSPLHAMYLNDVLVPAVQLVNGTSIVQAEAMDEVAYFHIELDSHDIIFANGAASETFVDDQSRGMFHNAADYAVLYPNAASTPARYCAPRLEEGRLLEQIRQRIIAGDAPTATTPLEGFIDTVSRTTISGWAYDPTNPNPVTLRILNKGVVLGEVVADAARPDVGRACGFSFDVPAGLSMQERHVIEVQRVTDATPLGHSPWVLDLAEQPVLRAIAVTPPRTPLTGFVDCVSHDRISGWAYSPDTPDTPVALQVLDNGHLIANLVANAQRPDVQQSGACPTMQCGFTVLLPGILSPMTRHVIEVRREEDGALLGEPHVLAPATAFDATLEKTLAQAVSAAQGQPQQEDVLLFLMAQVERLKKAKAESQTGAEARQTAKARQRRGQAAPLPAPRKRALFIDTQTPDINRDAGSCAILSHMRACMALGYDVSFVAADQMAVQPDKAALAGIDVLGAPFYASVEDVLRRQAGCFDVVYLHRVTTATRYSPLVRQYMPRSRVLYSVADLHHVRLARQAQIHARPELLAQAKRVQTAEYAAMQQGDAVLTHSTEEAALIARHAPRTTVHVVPWAFEPATGLLPSFAKRSGIVFVGNYTHAPNHDAARWLATEVMPRVWQKAPHIVCTLAGAAMPESLFALAQDRLRVVGHVPDLTSLYDTARLSVAPLRFGAGIKGKVLESFAAGLPCVMTAIAAEGLMLPSTLERLIGYDAQSVADRIVELHEREDLHHLAVQEGRSMIARHYTAQPVQAALAEALPPAHYQLQRTM</sequence>
<dbReference type="PANTHER" id="PTHR46401">
    <property type="entry name" value="GLYCOSYLTRANSFERASE WBBK-RELATED"/>
    <property type="match status" value="1"/>
</dbReference>
<accession>A0A0D6N6U6</accession>
<dbReference type="GO" id="GO:0016757">
    <property type="term" value="F:glycosyltransferase activity"/>
    <property type="evidence" value="ECO:0007669"/>
    <property type="project" value="TreeGrafter"/>
</dbReference>
<dbReference type="EMBL" id="BAMV01000019">
    <property type="protein sequence ID" value="GAN61410.1"/>
    <property type="molecule type" value="Genomic_DNA"/>
</dbReference>
<dbReference type="Gene3D" id="3.40.50.2000">
    <property type="entry name" value="Glycogen Phosphorylase B"/>
    <property type="match status" value="1"/>
</dbReference>
<evidence type="ECO:0000313" key="4">
    <source>
        <dbReference type="EMBL" id="GAN61410.1"/>
    </source>
</evidence>
<evidence type="ECO:0000256" key="2">
    <source>
        <dbReference type="SAM" id="MobiDB-lite"/>
    </source>
</evidence>
<dbReference type="RefSeq" id="WP_052944835.1">
    <property type="nucleotide sequence ID" value="NZ_BAMV01000019.1"/>
</dbReference>
<dbReference type="Gene3D" id="2.160.20.20">
    <property type="match status" value="1"/>
</dbReference>
<dbReference type="Pfam" id="PF13692">
    <property type="entry name" value="Glyco_trans_1_4"/>
    <property type="match status" value="1"/>
</dbReference>